<proteinExistence type="predicted"/>
<keyword evidence="3" id="KW-1185">Reference proteome</keyword>
<protein>
    <submittedName>
        <fullName evidence="2">AAA-like domain protein</fullName>
    </submittedName>
</protein>
<gene>
    <name evidence="2" type="ORF">Cocul_00867</name>
</gene>
<dbReference type="Proteomes" id="UP000050517">
    <property type="component" value="Unassembled WGS sequence"/>
</dbReference>
<feature type="region of interest" description="Disordered" evidence="1">
    <location>
        <begin position="387"/>
        <end position="418"/>
    </location>
</feature>
<dbReference type="SUPFAM" id="SSF52540">
    <property type="entry name" value="P-loop containing nucleoside triphosphate hydrolases"/>
    <property type="match status" value="1"/>
</dbReference>
<reference evidence="2 3" key="1">
    <citation type="submission" date="2015-10" db="EMBL/GenBank/DDBJ databases">
        <title>Corynebacteirum lowii and Corynebacterium oculi species nova, derived from human clinical disease and and emended description of Corynebacterium mastiditis.</title>
        <authorList>
            <person name="Bernard K."/>
            <person name="Pacheco A.L."/>
            <person name="Mcdougall C."/>
            <person name="Burtx T."/>
            <person name="Weibe D."/>
            <person name="Tyler S."/>
            <person name="Olson A.B."/>
            <person name="Cnockaert M."/>
            <person name="Eguchi H."/>
            <person name="Kuwahara T."/>
            <person name="Nakayama-Imaohji H."/>
            <person name="Boudewijins M."/>
            <person name="Van Hoecke F."/>
            <person name="Bernier A.-M."/>
            <person name="Vandamme P."/>
        </authorList>
    </citation>
    <scope>NUCLEOTIDE SEQUENCE [LARGE SCALE GENOMIC DNA]</scope>
    <source>
        <strain evidence="2 3">NML 130210</strain>
    </source>
</reference>
<dbReference type="Gene3D" id="1.10.8.730">
    <property type="match status" value="1"/>
</dbReference>
<dbReference type="EMBL" id="LKST01000002">
    <property type="protein sequence ID" value="KQB84071.1"/>
    <property type="molecule type" value="Genomic_DNA"/>
</dbReference>
<organism evidence="2 3">
    <name type="scientific">Corynebacterium oculi</name>
    <dbReference type="NCBI Taxonomy" id="1544416"/>
    <lineage>
        <taxon>Bacteria</taxon>
        <taxon>Bacillati</taxon>
        <taxon>Actinomycetota</taxon>
        <taxon>Actinomycetes</taxon>
        <taxon>Mycobacteriales</taxon>
        <taxon>Corynebacteriaceae</taxon>
        <taxon>Corynebacterium</taxon>
    </lineage>
</organism>
<evidence type="ECO:0000313" key="2">
    <source>
        <dbReference type="EMBL" id="KQB84071.1"/>
    </source>
</evidence>
<accession>A0A0Q0TYA6</accession>
<dbReference type="InterPro" id="IPR027417">
    <property type="entry name" value="P-loop_NTPase"/>
</dbReference>
<dbReference type="PANTHER" id="PTHR30121">
    <property type="entry name" value="UNCHARACTERIZED PROTEIN YJGR-RELATED"/>
    <property type="match status" value="1"/>
</dbReference>
<name>A0A0Q0TYA6_9CORY</name>
<dbReference type="InterPro" id="IPR051162">
    <property type="entry name" value="T4SS_component"/>
</dbReference>
<dbReference type="Gene3D" id="3.40.50.300">
    <property type="entry name" value="P-loop containing nucleotide triphosphate hydrolases"/>
    <property type="match status" value="1"/>
</dbReference>
<sequence>MIGTPVGRHVTTSMDVGCDAFAWFREGIIANPSAFVLSLPGLGKSTMVRKMLLGHVAQGHVPIIAGDVKAEYVGFTQAVGGQVITLGHGVGSLNPLDVGALGRIIPLLEQAEKWDLVDKTKEQVHGRQVAMVRSLVGLARANNPGGHGVADYEAMVISMGLRELYASRDVDWANPPTLRDLIAQIDQGSQSLRTMLRARSDQEWHERTDALLLSLNSLLDGATGKIFSGQTTEPIDVSAPAVCIDVSALDSTDRSTKAAVVVACWSNAFGSIEAAHVLADAGLAEQRYFGIVLDEMWQTLAVGAGMVSEVDALTRLNRTTGTALYMITHTFKDLQALPTEEDRKTAMGFIERAGMVICGGLPLSELDTLSSMLPFTQAEAQMVTSWSKGAAPKRARTQGANATPPGRGRFMVKASKDGSPGIPIQTMLFPTEYEHRIHDTNMRFDAYFAQGQEVA</sequence>
<dbReference type="PATRIC" id="fig|1544416.3.peg.866"/>
<comment type="caution">
    <text evidence="2">The sequence shown here is derived from an EMBL/GenBank/DDBJ whole genome shotgun (WGS) entry which is preliminary data.</text>
</comment>
<evidence type="ECO:0000256" key="1">
    <source>
        <dbReference type="SAM" id="MobiDB-lite"/>
    </source>
</evidence>
<dbReference type="AlphaFoldDB" id="A0A0Q0TYA6"/>
<dbReference type="PANTHER" id="PTHR30121:SF6">
    <property type="entry name" value="SLR6007 PROTEIN"/>
    <property type="match status" value="1"/>
</dbReference>
<dbReference type="STRING" id="1544416.Cocul_00867"/>
<evidence type="ECO:0000313" key="3">
    <source>
        <dbReference type="Proteomes" id="UP000050517"/>
    </source>
</evidence>